<evidence type="ECO:0000256" key="1">
    <source>
        <dbReference type="SAM" id="Phobius"/>
    </source>
</evidence>
<sequence length="61" mass="7123">GSQLLSSEYQPNEKALIVFGRNLKLLFFFFHYFLIAFGLNVKLYSFFFLFYVISSSQLGLV</sequence>
<feature type="non-terminal residue" evidence="2">
    <location>
        <position position="1"/>
    </location>
</feature>
<keyword evidence="1" id="KW-1133">Transmembrane helix</keyword>
<protein>
    <submittedName>
        <fullName evidence="2">Putative ovule protein</fullName>
    </submittedName>
</protein>
<organism evidence="2">
    <name type="scientific">Solanum chacoense</name>
    <name type="common">Chaco potato</name>
    <dbReference type="NCBI Taxonomy" id="4108"/>
    <lineage>
        <taxon>Eukaryota</taxon>
        <taxon>Viridiplantae</taxon>
        <taxon>Streptophyta</taxon>
        <taxon>Embryophyta</taxon>
        <taxon>Tracheophyta</taxon>
        <taxon>Spermatophyta</taxon>
        <taxon>Magnoliopsida</taxon>
        <taxon>eudicotyledons</taxon>
        <taxon>Gunneridae</taxon>
        <taxon>Pentapetalae</taxon>
        <taxon>asterids</taxon>
        <taxon>lamiids</taxon>
        <taxon>Solanales</taxon>
        <taxon>Solanaceae</taxon>
        <taxon>Solanoideae</taxon>
        <taxon>Solaneae</taxon>
        <taxon>Solanum</taxon>
    </lineage>
</organism>
<accession>A0A0V0H7U7</accession>
<dbReference type="EMBL" id="GEDG01024203">
    <property type="protein sequence ID" value="JAP16154.1"/>
    <property type="molecule type" value="Transcribed_RNA"/>
</dbReference>
<proteinExistence type="predicted"/>
<feature type="transmembrane region" description="Helical" evidence="1">
    <location>
        <begin position="29"/>
        <end position="53"/>
    </location>
</feature>
<name>A0A0V0H7U7_SOLCH</name>
<dbReference type="AlphaFoldDB" id="A0A0V0H7U7"/>
<keyword evidence="1" id="KW-0472">Membrane</keyword>
<evidence type="ECO:0000313" key="2">
    <source>
        <dbReference type="EMBL" id="JAP16154.1"/>
    </source>
</evidence>
<reference evidence="2" key="1">
    <citation type="submission" date="2015-12" db="EMBL/GenBank/DDBJ databases">
        <title>Gene expression during late stages of embryo sac development: a critical building block for successful pollen-pistil interactions.</title>
        <authorList>
            <person name="Liu Y."/>
            <person name="Joly V."/>
            <person name="Sabar M."/>
            <person name="Matton D.P."/>
        </authorList>
    </citation>
    <scope>NUCLEOTIDE SEQUENCE</scope>
</reference>
<keyword evidence="1" id="KW-0812">Transmembrane</keyword>